<protein>
    <submittedName>
        <fullName evidence="2">Uncharacterized protein</fullName>
    </submittedName>
</protein>
<dbReference type="EMBL" id="BMXI01000008">
    <property type="protein sequence ID" value="GHC54242.1"/>
    <property type="molecule type" value="Genomic_DNA"/>
</dbReference>
<evidence type="ECO:0000313" key="2">
    <source>
        <dbReference type="EMBL" id="GHC54242.1"/>
    </source>
</evidence>
<keyword evidence="1" id="KW-0472">Membrane</keyword>
<evidence type="ECO:0000256" key="1">
    <source>
        <dbReference type="SAM" id="Phobius"/>
    </source>
</evidence>
<accession>A0A918TM77</accession>
<dbReference type="AlphaFoldDB" id="A0A918TM77"/>
<reference evidence="2" key="1">
    <citation type="journal article" date="2014" name="Int. J. Syst. Evol. Microbiol.">
        <title>Complete genome sequence of Corynebacterium casei LMG S-19264T (=DSM 44701T), isolated from a smear-ripened cheese.</title>
        <authorList>
            <consortium name="US DOE Joint Genome Institute (JGI-PGF)"/>
            <person name="Walter F."/>
            <person name="Albersmeier A."/>
            <person name="Kalinowski J."/>
            <person name="Ruckert C."/>
        </authorList>
    </citation>
    <scope>NUCLEOTIDE SEQUENCE</scope>
    <source>
        <strain evidence="2">KCTC 12988</strain>
    </source>
</reference>
<name>A0A918TM77_9BACT</name>
<feature type="transmembrane region" description="Helical" evidence="1">
    <location>
        <begin position="77"/>
        <end position="99"/>
    </location>
</feature>
<keyword evidence="1" id="KW-0812">Transmembrane</keyword>
<reference evidence="2" key="2">
    <citation type="submission" date="2020-09" db="EMBL/GenBank/DDBJ databases">
        <authorList>
            <person name="Sun Q."/>
            <person name="Kim S."/>
        </authorList>
    </citation>
    <scope>NUCLEOTIDE SEQUENCE</scope>
    <source>
        <strain evidence="2">KCTC 12988</strain>
    </source>
</reference>
<dbReference type="Proteomes" id="UP000644507">
    <property type="component" value="Unassembled WGS sequence"/>
</dbReference>
<proteinExistence type="predicted"/>
<feature type="transmembrane region" description="Helical" evidence="1">
    <location>
        <begin position="28"/>
        <end position="50"/>
    </location>
</feature>
<sequence length="202" mass="21644">MDNPYESPQPELGGVSVIEPAPIKVFGILHLVFGGIGIFGVLMSGGQLLFREAMMKASSAGDPTMAEIQRRLYESTFMTTIIGLAITLVVTVMIMRAGLKLVKKKRDAVSASTLYSYVSIGAKILTIILTMTMTLPAMNAVFDELASKGPGSSQAATMLSTMKVTMALSGIGTPLLMSIYPVLCLVLLKKKPVQSYLEQYGK</sequence>
<keyword evidence="1" id="KW-1133">Transmembrane helix</keyword>
<keyword evidence="3" id="KW-1185">Reference proteome</keyword>
<feature type="transmembrane region" description="Helical" evidence="1">
    <location>
        <begin position="162"/>
        <end position="188"/>
    </location>
</feature>
<organism evidence="2 3">
    <name type="scientific">Roseibacillus persicicus</name>
    <dbReference type="NCBI Taxonomy" id="454148"/>
    <lineage>
        <taxon>Bacteria</taxon>
        <taxon>Pseudomonadati</taxon>
        <taxon>Verrucomicrobiota</taxon>
        <taxon>Verrucomicrobiia</taxon>
        <taxon>Verrucomicrobiales</taxon>
        <taxon>Verrucomicrobiaceae</taxon>
        <taxon>Roseibacillus</taxon>
    </lineage>
</organism>
<comment type="caution">
    <text evidence="2">The sequence shown here is derived from an EMBL/GenBank/DDBJ whole genome shotgun (WGS) entry which is preliminary data.</text>
</comment>
<gene>
    <name evidence="2" type="ORF">GCM10007100_20760</name>
</gene>
<feature type="transmembrane region" description="Helical" evidence="1">
    <location>
        <begin position="120"/>
        <end position="142"/>
    </location>
</feature>
<evidence type="ECO:0000313" key="3">
    <source>
        <dbReference type="Proteomes" id="UP000644507"/>
    </source>
</evidence>
<dbReference type="RefSeq" id="WP_189569882.1">
    <property type="nucleotide sequence ID" value="NZ_BMXI01000008.1"/>
</dbReference>